<protein>
    <submittedName>
        <fullName evidence="1">Uncharacterized protein</fullName>
    </submittedName>
</protein>
<comment type="caution">
    <text evidence="1">The sequence shown here is derived from an EMBL/GenBank/DDBJ whole genome shotgun (WGS) entry which is preliminary data.</text>
</comment>
<dbReference type="Proteomes" id="UP000266206">
    <property type="component" value="Unassembled WGS sequence"/>
</dbReference>
<evidence type="ECO:0000313" key="2">
    <source>
        <dbReference type="Proteomes" id="UP000266206"/>
    </source>
</evidence>
<dbReference type="EMBL" id="NQYH01000001">
    <property type="protein sequence ID" value="RIY41984.1"/>
    <property type="molecule type" value="Genomic_DNA"/>
</dbReference>
<evidence type="ECO:0000313" key="1">
    <source>
        <dbReference type="EMBL" id="RIY41984.1"/>
    </source>
</evidence>
<accession>A0A3A1YZR8</accession>
<sequence length="138" mass="15118">MTYVLDRGGIAACPDDPARVAPPEENALYPRVHARIERDAKQEAITDIKLILTSGTGVFESYDSYGHKWILPAGELFEALTENEESDDLALILGAVINPANGGKEKLESLIERFAQSHAQCVADATTSQHLEPAHDRY</sequence>
<dbReference type="RefSeq" id="WP_119515210.1">
    <property type="nucleotide sequence ID" value="NZ_NQYH01000001.1"/>
</dbReference>
<dbReference type="OrthoDB" id="10012886at2"/>
<name>A0A3A1YZR8_9BURK</name>
<gene>
    <name evidence="1" type="ORF">CJP73_00620</name>
</gene>
<dbReference type="AlphaFoldDB" id="A0A3A1YZR8"/>
<proteinExistence type="predicted"/>
<organism evidence="1 2">
    <name type="scientific">Neopusillimonas maritima</name>
    <dbReference type="NCBI Taxonomy" id="2026239"/>
    <lineage>
        <taxon>Bacteria</taxon>
        <taxon>Pseudomonadati</taxon>
        <taxon>Pseudomonadota</taxon>
        <taxon>Betaproteobacteria</taxon>
        <taxon>Burkholderiales</taxon>
        <taxon>Alcaligenaceae</taxon>
        <taxon>Neopusillimonas</taxon>
    </lineage>
</organism>
<reference evidence="1 2" key="1">
    <citation type="submission" date="2017-08" db="EMBL/GenBank/DDBJ databases">
        <title>Pusillimonas indicus sp. nov., a member of the family Alcaligenaceae isolated from surface seawater.</title>
        <authorList>
            <person name="Li J."/>
        </authorList>
    </citation>
    <scope>NUCLEOTIDE SEQUENCE [LARGE SCALE GENOMIC DNA]</scope>
    <source>
        <strain evidence="1 2">L52-1-41</strain>
    </source>
</reference>